<evidence type="ECO:0000313" key="3">
    <source>
        <dbReference type="EMBL" id="GAA5175532.1"/>
    </source>
</evidence>
<sequence>MCGRVAPGNVAGMRVDEYAAQDATGIAELIRSGEVSAAEVYEAARAALDAVAPRLNATAAEPFEKPLEHNADGPFGGVPFAVKDLVCHIAGVPTRMGSRLTGPDGLTFGYDTELMARFRAAGLATMVQTTSPEMGFNANTEPLIHGSTRNPWNPGHSAGGSSGGSAALVAAGAVPVAHANDGGGSIRIPAGYNGLVGLKPTRGRVSLAPDAQEALYGFACEFAVTRTVRDAAALLDQVAGWVPGEKYRLPEPPRPFATEPERDPAALRIAVHTESWAGSEVDPDVAAAVDSVADTLADLGHRVERATPALDWAEFILANFRIWAGFLAESVHGVSQLSGLAPGPDTLEATVLAGYEYGRRLTAVDMGEALAIANRTSRELGRFHQEYDVLLTPTANTPAPPLGVLDANADLDHEAWTRKLFDIVTFTPLFNLTGAPALSLPLGVSSTGLPIGVQLAGDLCSEGMLLALGGQLERAVPWAGRRPGVWAGV</sequence>
<feature type="domain" description="Amidase" evidence="2">
    <location>
        <begin position="43"/>
        <end position="466"/>
    </location>
</feature>
<dbReference type="SUPFAM" id="SSF75304">
    <property type="entry name" value="Amidase signature (AS) enzymes"/>
    <property type="match status" value="1"/>
</dbReference>
<dbReference type="InterPro" id="IPR036928">
    <property type="entry name" value="AS_sf"/>
</dbReference>
<organism evidence="3 4">
    <name type="scientific">Pseudonocardia eucalypti</name>
    <dbReference type="NCBI Taxonomy" id="648755"/>
    <lineage>
        <taxon>Bacteria</taxon>
        <taxon>Bacillati</taxon>
        <taxon>Actinomycetota</taxon>
        <taxon>Actinomycetes</taxon>
        <taxon>Pseudonocardiales</taxon>
        <taxon>Pseudonocardiaceae</taxon>
        <taxon>Pseudonocardia</taxon>
    </lineage>
</organism>
<keyword evidence="4" id="KW-1185">Reference proteome</keyword>
<proteinExistence type="inferred from homology"/>
<dbReference type="EMBL" id="BAABJP010000066">
    <property type="protein sequence ID" value="GAA5175532.1"/>
    <property type="molecule type" value="Genomic_DNA"/>
</dbReference>
<dbReference type="InterPro" id="IPR020556">
    <property type="entry name" value="Amidase_CS"/>
</dbReference>
<dbReference type="PANTHER" id="PTHR11895:SF7">
    <property type="entry name" value="GLUTAMYL-TRNA(GLN) AMIDOTRANSFERASE SUBUNIT A, MITOCHONDRIAL"/>
    <property type="match status" value="1"/>
</dbReference>
<dbReference type="PROSITE" id="PS00571">
    <property type="entry name" value="AMIDASES"/>
    <property type="match status" value="1"/>
</dbReference>
<dbReference type="InterPro" id="IPR000120">
    <property type="entry name" value="Amidase"/>
</dbReference>
<evidence type="ECO:0000313" key="4">
    <source>
        <dbReference type="Proteomes" id="UP001428817"/>
    </source>
</evidence>
<dbReference type="PANTHER" id="PTHR11895">
    <property type="entry name" value="TRANSAMIDASE"/>
    <property type="match status" value="1"/>
</dbReference>
<evidence type="ECO:0000256" key="1">
    <source>
        <dbReference type="ARBA" id="ARBA00009199"/>
    </source>
</evidence>
<dbReference type="Proteomes" id="UP001428817">
    <property type="component" value="Unassembled WGS sequence"/>
</dbReference>
<evidence type="ECO:0000259" key="2">
    <source>
        <dbReference type="Pfam" id="PF01425"/>
    </source>
</evidence>
<dbReference type="Gene3D" id="3.90.1300.10">
    <property type="entry name" value="Amidase signature (AS) domain"/>
    <property type="match status" value="1"/>
</dbReference>
<reference evidence="4" key="1">
    <citation type="journal article" date="2019" name="Int. J. Syst. Evol. Microbiol.">
        <title>The Global Catalogue of Microorganisms (GCM) 10K type strain sequencing project: providing services to taxonomists for standard genome sequencing and annotation.</title>
        <authorList>
            <consortium name="The Broad Institute Genomics Platform"/>
            <consortium name="The Broad Institute Genome Sequencing Center for Infectious Disease"/>
            <person name="Wu L."/>
            <person name="Ma J."/>
        </authorList>
    </citation>
    <scope>NUCLEOTIDE SEQUENCE [LARGE SCALE GENOMIC DNA]</scope>
    <source>
        <strain evidence="4">JCM 18303</strain>
    </source>
</reference>
<name>A0ABP9RD88_9PSEU</name>
<dbReference type="Pfam" id="PF01425">
    <property type="entry name" value="Amidase"/>
    <property type="match status" value="1"/>
</dbReference>
<accession>A0ABP9RD88</accession>
<comment type="similarity">
    <text evidence="1">Belongs to the amidase family.</text>
</comment>
<gene>
    <name evidence="3" type="ORF">GCM10023321_81800</name>
</gene>
<comment type="caution">
    <text evidence="3">The sequence shown here is derived from an EMBL/GenBank/DDBJ whole genome shotgun (WGS) entry which is preliminary data.</text>
</comment>
<dbReference type="InterPro" id="IPR023631">
    <property type="entry name" value="Amidase_dom"/>
</dbReference>
<protein>
    <submittedName>
        <fullName evidence="3">Amidase family protein</fullName>
    </submittedName>
</protein>